<dbReference type="OrthoDB" id="2993351at2759"/>
<dbReference type="GeneID" id="54567515"/>
<sequence length="103" mass="11330">MAERPVLKGNCHCERYRFELHAAVLKEEEDAVKCACGLCKKKGCLWMPCSDRNDESGVRLEVFCSVCGTTVLGEHVSGELKGMGSVNVRSLRGVDGFGFEYVP</sequence>
<evidence type="ECO:0008006" key="3">
    <source>
        <dbReference type="Google" id="ProtNLM"/>
    </source>
</evidence>
<accession>A0A6A6C1S0</accession>
<keyword evidence="2" id="KW-1185">Reference proteome</keyword>
<protein>
    <recommendedName>
        <fullName evidence="3">CENP-V/GFA domain-containing protein</fullName>
    </recommendedName>
</protein>
<dbReference type="Gene3D" id="2.170.150.70">
    <property type="match status" value="1"/>
</dbReference>
<dbReference type="SUPFAM" id="SSF51316">
    <property type="entry name" value="Mss4-like"/>
    <property type="match status" value="1"/>
</dbReference>
<dbReference type="AlphaFoldDB" id="A0A6A6C1S0"/>
<dbReference type="RefSeq" id="XP_033661702.1">
    <property type="nucleotide sequence ID" value="XM_033814243.1"/>
</dbReference>
<dbReference type="InterPro" id="IPR011057">
    <property type="entry name" value="Mss4-like_sf"/>
</dbReference>
<organism evidence="1 2">
    <name type="scientific">Zasmidium cellare ATCC 36951</name>
    <dbReference type="NCBI Taxonomy" id="1080233"/>
    <lineage>
        <taxon>Eukaryota</taxon>
        <taxon>Fungi</taxon>
        <taxon>Dikarya</taxon>
        <taxon>Ascomycota</taxon>
        <taxon>Pezizomycotina</taxon>
        <taxon>Dothideomycetes</taxon>
        <taxon>Dothideomycetidae</taxon>
        <taxon>Mycosphaerellales</taxon>
        <taxon>Mycosphaerellaceae</taxon>
        <taxon>Zasmidium</taxon>
    </lineage>
</organism>
<evidence type="ECO:0000313" key="2">
    <source>
        <dbReference type="Proteomes" id="UP000799537"/>
    </source>
</evidence>
<gene>
    <name evidence="1" type="ORF">M409DRAFT_59607</name>
</gene>
<proteinExistence type="predicted"/>
<name>A0A6A6C1S0_ZASCE</name>
<evidence type="ECO:0000313" key="1">
    <source>
        <dbReference type="EMBL" id="KAF2160813.1"/>
    </source>
</evidence>
<reference evidence="1" key="1">
    <citation type="journal article" date="2020" name="Stud. Mycol.">
        <title>101 Dothideomycetes genomes: a test case for predicting lifestyles and emergence of pathogens.</title>
        <authorList>
            <person name="Haridas S."/>
            <person name="Albert R."/>
            <person name="Binder M."/>
            <person name="Bloem J."/>
            <person name="Labutti K."/>
            <person name="Salamov A."/>
            <person name="Andreopoulos B."/>
            <person name="Baker S."/>
            <person name="Barry K."/>
            <person name="Bills G."/>
            <person name="Bluhm B."/>
            <person name="Cannon C."/>
            <person name="Castanera R."/>
            <person name="Culley D."/>
            <person name="Daum C."/>
            <person name="Ezra D."/>
            <person name="Gonzalez J."/>
            <person name="Henrissat B."/>
            <person name="Kuo A."/>
            <person name="Liang C."/>
            <person name="Lipzen A."/>
            <person name="Lutzoni F."/>
            <person name="Magnuson J."/>
            <person name="Mondo S."/>
            <person name="Nolan M."/>
            <person name="Ohm R."/>
            <person name="Pangilinan J."/>
            <person name="Park H.-J."/>
            <person name="Ramirez L."/>
            <person name="Alfaro M."/>
            <person name="Sun H."/>
            <person name="Tritt A."/>
            <person name="Yoshinaga Y."/>
            <person name="Zwiers L.-H."/>
            <person name="Turgeon B."/>
            <person name="Goodwin S."/>
            <person name="Spatafora J."/>
            <person name="Crous P."/>
            <person name="Grigoriev I."/>
        </authorList>
    </citation>
    <scope>NUCLEOTIDE SEQUENCE</scope>
    <source>
        <strain evidence="1">ATCC 36951</strain>
    </source>
</reference>
<dbReference type="EMBL" id="ML993623">
    <property type="protein sequence ID" value="KAF2160813.1"/>
    <property type="molecule type" value="Genomic_DNA"/>
</dbReference>
<dbReference type="Proteomes" id="UP000799537">
    <property type="component" value="Unassembled WGS sequence"/>
</dbReference>